<name>A0A194V2W5_CYTMA</name>
<keyword evidence="3" id="KW-1185">Reference proteome</keyword>
<dbReference type="AlphaFoldDB" id="A0A194V2W5"/>
<organism evidence="2 3">
    <name type="scientific">Cytospora mali</name>
    <name type="common">Apple Valsa canker fungus</name>
    <name type="synonym">Valsa mali</name>
    <dbReference type="NCBI Taxonomy" id="578113"/>
    <lineage>
        <taxon>Eukaryota</taxon>
        <taxon>Fungi</taxon>
        <taxon>Dikarya</taxon>
        <taxon>Ascomycota</taxon>
        <taxon>Pezizomycotina</taxon>
        <taxon>Sordariomycetes</taxon>
        <taxon>Sordariomycetidae</taxon>
        <taxon>Diaporthales</taxon>
        <taxon>Cytosporaceae</taxon>
        <taxon>Cytospora</taxon>
    </lineage>
</organism>
<accession>A0A194V2W5</accession>
<feature type="compositionally biased region" description="Basic and acidic residues" evidence="1">
    <location>
        <begin position="49"/>
        <end position="58"/>
    </location>
</feature>
<protein>
    <recommendedName>
        <fullName evidence="4">Transcription factor domain-containing protein</fullName>
    </recommendedName>
</protein>
<reference evidence="3" key="1">
    <citation type="submission" date="2014-12" db="EMBL/GenBank/DDBJ databases">
        <title>Genome Sequence of Valsa Canker Pathogens Uncovers a Specific Adaption of Colonization on Woody Bark.</title>
        <authorList>
            <person name="Yin Z."/>
            <person name="Liu H."/>
            <person name="Gao X."/>
            <person name="Li Z."/>
            <person name="Song N."/>
            <person name="Ke X."/>
            <person name="Dai Q."/>
            <person name="Wu Y."/>
            <person name="Sun Y."/>
            <person name="Xu J.-R."/>
            <person name="Kang Z.K."/>
            <person name="Wang L."/>
            <person name="Huang L."/>
        </authorList>
    </citation>
    <scope>NUCLEOTIDE SEQUENCE [LARGE SCALE GENOMIC DNA]</scope>
    <source>
        <strain evidence="3">SXYL134</strain>
    </source>
</reference>
<dbReference type="PANTHER" id="PTHR37540">
    <property type="entry name" value="TRANSCRIPTION FACTOR (ACR-2), PUTATIVE-RELATED-RELATED"/>
    <property type="match status" value="1"/>
</dbReference>
<evidence type="ECO:0000313" key="2">
    <source>
        <dbReference type="EMBL" id="KUI58295.1"/>
    </source>
</evidence>
<dbReference type="OrthoDB" id="4158087at2759"/>
<evidence type="ECO:0000313" key="3">
    <source>
        <dbReference type="Proteomes" id="UP000078576"/>
    </source>
</evidence>
<evidence type="ECO:0000256" key="1">
    <source>
        <dbReference type="SAM" id="MobiDB-lite"/>
    </source>
</evidence>
<proteinExistence type="predicted"/>
<evidence type="ECO:0008006" key="4">
    <source>
        <dbReference type="Google" id="ProtNLM"/>
    </source>
</evidence>
<gene>
    <name evidence="2" type="ORF">VP1G_05607</name>
</gene>
<dbReference type="STRING" id="694573.A0A194V2W5"/>
<dbReference type="Proteomes" id="UP000078576">
    <property type="component" value="Unassembled WGS sequence"/>
</dbReference>
<sequence length="384" mass="42492">MAGTNKSTELHFMVQTGVAKYNAEDRKLIRSHVMKGKNLGKTRSPQSKRNTDRADFKRPCPVSASSVGKTSLQDEHDSSVTQDSQSVSTSTTPISRSPPASPFQVTSPRKFGHICSTLEFADSVHAATVEVVLQFSSIAKQLLFPMERCIFFDRRAENWIAPLAVDPAYLHAKIFTSLYFFDGIKPNRSHHASQRTMHHHHRALSLLRERILNGTDQARLSNNTISVILGLAGQAFWMGDLRSAMNHMEGLRRIVDLKGGLSSIRNNEKLLTELLRCDLGIALYRGVKPVFLEDGRNLPYPALTFLLEPRASVSTTVDAQYVASTASGVGIEMAPELASAWITMSDFCKVINFAAESEQRISIGTFLDTMANGTEYNEIGSLMN</sequence>
<dbReference type="PANTHER" id="PTHR37540:SF9">
    <property type="entry name" value="ZN(2)-C6 FUNGAL-TYPE DOMAIN-CONTAINING PROTEIN"/>
    <property type="match status" value="1"/>
</dbReference>
<feature type="region of interest" description="Disordered" evidence="1">
    <location>
        <begin position="32"/>
        <end position="105"/>
    </location>
</feature>
<feature type="compositionally biased region" description="Low complexity" evidence="1">
    <location>
        <begin position="79"/>
        <end position="98"/>
    </location>
</feature>
<dbReference type="EMBL" id="KN714711">
    <property type="protein sequence ID" value="KUI58295.1"/>
    <property type="molecule type" value="Genomic_DNA"/>
</dbReference>